<dbReference type="SUPFAM" id="SSF50891">
    <property type="entry name" value="Cyclophilin-like"/>
    <property type="match status" value="2"/>
</dbReference>
<keyword evidence="1" id="KW-0547">Nucleotide-binding</keyword>
<dbReference type="SUPFAM" id="SSF160467">
    <property type="entry name" value="PH0987 N-terminal domain-like"/>
    <property type="match status" value="1"/>
</dbReference>
<dbReference type="Pfam" id="PF02682">
    <property type="entry name" value="CT_C_D"/>
    <property type="match status" value="1"/>
</dbReference>
<name>A0A3R8LN24_9BURK</name>
<protein>
    <submittedName>
        <fullName evidence="7">5-oxoprolinase/urea amidolyase family protein</fullName>
    </submittedName>
</protein>
<evidence type="ECO:0000256" key="3">
    <source>
        <dbReference type="ARBA" id="ARBA00022840"/>
    </source>
</evidence>
<evidence type="ECO:0000256" key="2">
    <source>
        <dbReference type="ARBA" id="ARBA00022801"/>
    </source>
</evidence>
<comment type="caution">
    <text evidence="7">The sequence shown here is derived from an EMBL/GenBank/DDBJ whole genome shotgun (WGS) entry which is preliminary data.</text>
</comment>
<feature type="domain" description="Carboxyltransferase" evidence="6">
    <location>
        <begin position="284"/>
        <end position="618"/>
    </location>
</feature>
<evidence type="ECO:0000313" key="8">
    <source>
        <dbReference type="Proteomes" id="UP000270261"/>
    </source>
</evidence>
<dbReference type="InterPro" id="IPR052708">
    <property type="entry name" value="PxpC"/>
</dbReference>
<evidence type="ECO:0000313" key="7">
    <source>
        <dbReference type="EMBL" id="RRN44444.1"/>
    </source>
</evidence>
<dbReference type="OrthoDB" id="9768696at2"/>
<dbReference type="Gene3D" id="2.40.100.10">
    <property type="entry name" value="Cyclophilin-like"/>
    <property type="match status" value="2"/>
</dbReference>
<sequence>MRILPVSLDAVLVELSSLDETLALLEALQADPVEGVVDLVPAARTLLVQFQPWVCTQAALVAQIRSRQGRPRAREQAGELVQIPVRYDGEDLPEMAAYLKLTADELVRRHAALVWTVAFTGFAPGFAYLAGGDPVFDVPRRSSPRTRIPAGSVGLAGRFSGVYPRATPGGWQLIGTTDVPMWDLARATPALLQPGMRVQFVDVATDAGAALQAAYARGKSENLRVVDAGAGATLHGTERRVPGLHGHDAGVDAAPGPDGITVLEVLHTGLQALFQDAGRAGMAGQGVSASGALDRTAFRLANQLLGNVPDAPVVELLHGGFSVRTLQRTVVALTGATGPLTLRDGQGRLLPAVRHQPLALDPGDVLTVGAPERGLRTYLGVRGGFAVAPVLGSCATDTLAGVGPEPLQAGQRLRAGGLIRGAVDAPEAGSPTLEVLLPHLPETSPGARGAGDGTSVRGDAQTQVTDGDVRPGSGTAHVAVQGTAAADPPAAWRHAIVLDITLGPRTDWFDDESLRRLVQQGWQVTQQSSRVGLRLQGEALLQRAAAYAGVELPSEGTALGALQVPANGQPVLFLADHPLTGGYPVIGCVAPYHLDRAAQLPAGTFVRFRVVAPFVEHGK</sequence>
<evidence type="ECO:0000256" key="4">
    <source>
        <dbReference type="SAM" id="MobiDB-lite"/>
    </source>
</evidence>
<evidence type="ECO:0000256" key="1">
    <source>
        <dbReference type="ARBA" id="ARBA00022741"/>
    </source>
</evidence>
<dbReference type="EMBL" id="RRUE01000002">
    <property type="protein sequence ID" value="RRN44444.1"/>
    <property type="molecule type" value="Genomic_DNA"/>
</dbReference>
<keyword evidence="8" id="KW-1185">Reference proteome</keyword>
<dbReference type="GO" id="GO:0005524">
    <property type="term" value="F:ATP binding"/>
    <property type="evidence" value="ECO:0007669"/>
    <property type="project" value="UniProtKB-KW"/>
</dbReference>
<dbReference type="GO" id="GO:0016787">
    <property type="term" value="F:hydrolase activity"/>
    <property type="evidence" value="ECO:0007669"/>
    <property type="project" value="UniProtKB-KW"/>
</dbReference>
<dbReference type="SMART" id="SM00796">
    <property type="entry name" value="AHS1"/>
    <property type="match status" value="1"/>
</dbReference>
<dbReference type="Proteomes" id="UP000270261">
    <property type="component" value="Unassembled WGS sequence"/>
</dbReference>
<gene>
    <name evidence="7" type="ORF">EHV23_14175</name>
</gene>
<feature type="domain" description="Carboxyltransferase" evidence="5">
    <location>
        <begin position="1"/>
        <end position="192"/>
    </location>
</feature>
<dbReference type="GO" id="GO:0016829">
    <property type="term" value="F:lyase activity"/>
    <property type="evidence" value="ECO:0007669"/>
    <property type="project" value="UniProtKB-KW"/>
</dbReference>
<keyword evidence="7" id="KW-0456">Lyase</keyword>
<accession>A0A3R8LN24</accession>
<dbReference type="InterPro" id="IPR003778">
    <property type="entry name" value="CT_A_B"/>
</dbReference>
<dbReference type="Gene3D" id="3.30.1360.40">
    <property type="match status" value="1"/>
</dbReference>
<evidence type="ECO:0000259" key="6">
    <source>
        <dbReference type="SMART" id="SM00797"/>
    </source>
</evidence>
<dbReference type="InterPro" id="IPR003833">
    <property type="entry name" value="CT_C_D"/>
</dbReference>
<proteinExistence type="predicted"/>
<keyword evidence="2" id="KW-0378">Hydrolase</keyword>
<dbReference type="PANTHER" id="PTHR43309">
    <property type="entry name" value="5-OXOPROLINASE SUBUNIT C"/>
    <property type="match status" value="1"/>
</dbReference>
<dbReference type="RefSeq" id="WP_125096637.1">
    <property type="nucleotide sequence ID" value="NZ_RRUE01000002.1"/>
</dbReference>
<reference evidence="7 8" key="1">
    <citation type="submission" date="2018-11" db="EMBL/GenBank/DDBJ databases">
        <title>Genome sequencing of Lautropia sp. KCOM 2505 (= ChDC F240).</title>
        <authorList>
            <person name="Kook J.-K."/>
            <person name="Park S.-N."/>
            <person name="Lim Y.K."/>
        </authorList>
    </citation>
    <scope>NUCLEOTIDE SEQUENCE [LARGE SCALE GENOMIC DNA]</scope>
    <source>
        <strain evidence="7 8">KCOM 2505</strain>
    </source>
</reference>
<dbReference type="SMART" id="SM00797">
    <property type="entry name" value="AHS2"/>
    <property type="match status" value="1"/>
</dbReference>
<dbReference type="InterPro" id="IPR029000">
    <property type="entry name" value="Cyclophilin-like_dom_sf"/>
</dbReference>
<dbReference type="AlphaFoldDB" id="A0A3R8LN24"/>
<evidence type="ECO:0000259" key="5">
    <source>
        <dbReference type="SMART" id="SM00796"/>
    </source>
</evidence>
<keyword evidence="3" id="KW-0067">ATP-binding</keyword>
<feature type="region of interest" description="Disordered" evidence="4">
    <location>
        <begin position="440"/>
        <end position="475"/>
    </location>
</feature>
<dbReference type="PANTHER" id="PTHR43309:SF3">
    <property type="entry name" value="5-OXOPROLINASE SUBUNIT C"/>
    <property type="match status" value="1"/>
</dbReference>
<dbReference type="Pfam" id="PF02626">
    <property type="entry name" value="CT_A_B"/>
    <property type="match status" value="2"/>
</dbReference>
<organism evidence="7 8">
    <name type="scientific">Lautropia dentalis</name>
    <dbReference type="NCBI Taxonomy" id="2490857"/>
    <lineage>
        <taxon>Bacteria</taxon>
        <taxon>Pseudomonadati</taxon>
        <taxon>Pseudomonadota</taxon>
        <taxon>Betaproteobacteria</taxon>
        <taxon>Burkholderiales</taxon>
        <taxon>Burkholderiaceae</taxon>
        <taxon>Lautropia</taxon>
    </lineage>
</organism>